<dbReference type="InterPro" id="IPR020084">
    <property type="entry name" value="NUDIX_hydrolase_CS"/>
</dbReference>
<name>A0A0A2WP37_9GAMM</name>
<organism evidence="4 5">
    <name type="scientific">Lysobacter dokdonensis DS-58</name>
    <dbReference type="NCBI Taxonomy" id="1300345"/>
    <lineage>
        <taxon>Bacteria</taxon>
        <taxon>Pseudomonadati</taxon>
        <taxon>Pseudomonadota</taxon>
        <taxon>Gammaproteobacteria</taxon>
        <taxon>Lysobacterales</taxon>
        <taxon>Lysobacteraceae</taxon>
        <taxon>Noviluteimonas</taxon>
    </lineage>
</organism>
<dbReference type="InterPro" id="IPR051325">
    <property type="entry name" value="Nudix_hydrolase_domain"/>
</dbReference>
<dbReference type="Proteomes" id="UP000030518">
    <property type="component" value="Unassembled WGS sequence"/>
</dbReference>
<evidence type="ECO:0000256" key="2">
    <source>
        <dbReference type="ARBA" id="ARBA00022801"/>
    </source>
</evidence>
<evidence type="ECO:0000256" key="1">
    <source>
        <dbReference type="ARBA" id="ARBA00001946"/>
    </source>
</evidence>
<dbReference type="STRING" id="1300345.LF41_1039"/>
<evidence type="ECO:0000313" key="5">
    <source>
        <dbReference type="Proteomes" id="UP000030518"/>
    </source>
</evidence>
<dbReference type="OrthoDB" id="954553at2"/>
<dbReference type="PANTHER" id="PTHR21340">
    <property type="entry name" value="DIADENOSINE 5,5-P1,P4-TETRAPHOSPHATE PYROPHOSPHOHYDROLASE MUTT"/>
    <property type="match status" value="1"/>
</dbReference>
<dbReference type="PATRIC" id="fig|1300345.3.peg.360"/>
<dbReference type="PANTHER" id="PTHR21340:SF7">
    <property type="entry name" value="NUDIX HYDROLASE DOMAIN-CONTAINING PROTEIN"/>
    <property type="match status" value="1"/>
</dbReference>
<dbReference type="SUPFAM" id="SSF55811">
    <property type="entry name" value="Nudix"/>
    <property type="match status" value="1"/>
</dbReference>
<evidence type="ECO:0000313" key="4">
    <source>
        <dbReference type="EMBL" id="KGQ20502.1"/>
    </source>
</evidence>
<proteinExistence type="predicted"/>
<comment type="cofactor">
    <cofactor evidence="1">
        <name>Mg(2+)</name>
        <dbReference type="ChEBI" id="CHEBI:18420"/>
    </cofactor>
</comment>
<keyword evidence="2 4" id="KW-0378">Hydrolase</keyword>
<protein>
    <submittedName>
        <fullName evidence="4">NUDIX hydrolase</fullName>
    </submittedName>
</protein>
<keyword evidence="5" id="KW-1185">Reference proteome</keyword>
<evidence type="ECO:0000259" key="3">
    <source>
        <dbReference type="PROSITE" id="PS51462"/>
    </source>
</evidence>
<dbReference type="GO" id="GO:0006754">
    <property type="term" value="P:ATP biosynthetic process"/>
    <property type="evidence" value="ECO:0007669"/>
    <property type="project" value="TreeGrafter"/>
</dbReference>
<dbReference type="Gene3D" id="3.90.79.10">
    <property type="entry name" value="Nucleoside Triphosphate Pyrophosphohydrolase"/>
    <property type="match status" value="1"/>
</dbReference>
<dbReference type="eggNOG" id="COG4119">
    <property type="taxonomic scope" value="Bacteria"/>
</dbReference>
<sequence>MPATSCGILLWRRDADGVRVLLTHPGGPFWRNRDDGAWTIPKGAREDHETDEAAALREFAEELGMPLDAPLSPLGQITQRGGKRVHAFAAEGDFDVAALRSNHFECEWPPRSGRMQSYPEVDRAAWCTFEQARVKLLPAQCELLDRLEAALRAAPPGIAPRG</sequence>
<dbReference type="PROSITE" id="PS51462">
    <property type="entry name" value="NUDIX"/>
    <property type="match status" value="1"/>
</dbReference>
<comment type="caution">
    <text evidence="4">The sequence shown here is derived from an EMBL/GenBank/DDBJ whole genome shotgun (WGS) entry which is preliminary data.</text>
</comment>
<dbReference type="AlphaFoldDB" id="A0A0A2WP37"/>
<dbReference type="InterPro" id="IPR015797">
    <property type="entry name" value="NUDIX_hydrolase-like_dom_sf"/>
</dbReference>
<dbReference type="Pfam" id="PF00293">
    <property type="entry name" value="NUDIX"/>
    <property type="match status" value="1"/>
</dbReference>
<accession>A0A0A2WP37</accession>
<gene>
    <name evidence="4" type="ORF">LF41_1039</name>
</gene>
<dbReference type="GO" id="GO:0004081">
    <property type="term" value="F:bis(5'-nucleosyl)-tetraphosphatase (asymmetrical) activity"/>
    <property type="evidence" value="ECO:0007669"/>
    <property type="project" value="TreeGrafter"/>
</dbReference>
<dbReference type="CDD" id="cd04662">
    <property type="entry name" value="NUDIX_Hydrolase"/>
    <property type="match status" value="1"/>
</dbReference>
<dbReference type="RefSeq" id="WP_036164916.1">
    <property type="nucleotide sequence ID" value="NZ_JRKJ01000002.1"/>
</dbReference>
<feature type="domain" description="Nudix hydrolase" evidence="3">
    <location>
        <begin position="1"/>
        <end position="151"/>
    </location>
</feature>
<dbReference type="EMBL" id="JRKJ01000002">
    <property type="protein sequence ID" value="KGQ20502.1"/>
    <property type="molecule type" value="Genomic_DNA"/>
</dbReference>
<dbReference type="PROSITE" id="PS00893">
    <property type="entry name" value="NUDIX_BOX"/>
    <property type="match status" value="1"/>
</dbReference>
<dbReference type="GO" id="GO:0006167">
    <property type="term" value="P:AMP biosynthetic process"/>
    <property type="evidence" value="ECO:0007669"/>
    <property type="project" value="TreeGrafter"/>
</dbReference>
<dbReference type="InterPro" id="IPR000086">
    <property type="entry name" value="NUDIX_hydrolase_dom"/>
</dbReference>
<reference evidence="4 5" key="1">
    <citation type="submission" date="2014-09" db="EMBL/GenBank/DDBJ databases">
        <title>Genome sequences of Lysobacter dokdonensis DS-58.</title>
        <authorList>
            <person name="Kim J.F."/>
            <person name="Kwak M.-J."/>
        </authorList>
    </citation>
    <scope>NUCLEOTIDE SEQUENCE [LARGE SCALE GENOMIC DNA]</scope>
    <source>
        <strain evidence="4 5">DS-58</strain>
    </source>
</reference>